<feature type="disulfide bond" evidence="14">
    <location>
        <begin position="33"/>
        <end position="73"/>
    </location>
</feature>
<keyword evidence="5" id="KW-0964">Secreted</keyword>
<evidence type="ECO:0000256" key="1">
    <source>
        <dbReference type="ARBA" id="ARBA00004141"/>
    </source>
</evidence>
<dbReference type="InterPro" id="IPR052337">
    <property type="entry name" value="SAT4-like"/>
</dbReference>
<proteinExistence type="inferred from homology"/>
<comment type="similarity">
    <text evidence="13">Belongs to the SAT4 family.</text>
</comment>
<comment type="subcellular location">
    <subcellularLocation>
        <location evidence="2">Membrane</location>
        <topology evidence="2">Lipid-anchor</topology>
        <topology evidence="2">GPI-anchor</topology>
    </subcellularLocation>
    <subcellularLocation>
        <location evidence="1">Membrane</location>
        <topology evidence="1">Multi-pass membrane protein</topology>
    </subcellularLocation>
    <subcellularLocation>
        <location evidence="3">Secreted</location>
    </subcellularLocation>
</comment>
<evidence type="ECO:0000256" key="8">
    <source>
        <dbReference type="ARBA" id="ARBA00022729"/>
    </source>
</evidence>
<sequence length="483" mass="53484">MICSRAVALSVLAVLAWLVPSLAQQGEQSLPECANRCFTEVLPQTPCSSGNQTCICTNQPTIQAVTNCVLQNCSSKDSLVAQNVTATECHSPVRDRSGTVLTVCIVLGVISPLFVLMRLGHRLFIAKTSMFIDDWLVIMSLIAGVPATTALTYGVVGNGLGKDVWTVPFAQIEKFALWFFITEILYFFNLALMKLILLFFYLRIFPYPGVRRLLWMTVVFAIMFGLTFILAGVFQCVPPDYVWKHWDTFIETNKCINVNAMTWANAGISIGLDIWMLAIPLSQLPGLNIPWKKKIAVAFMFIVGTLVTVLSILRLYSVSIYANSTNLTWNYTDISIWSDAEINVGIICACLPSLRLVLVWAFPVLGDKSSAAGLSRDQRRLSRPRSWAGSWAVYKPRSLSIRLWPTTSRGQKSRISGSVSGREVDRGHLPEEGRRGSLLEPRGITCRMSWSLSYDGNATADGSRAPTIADLEASREKDKIFSG</sequence>
<feature type="signal peptide" evidence="17">
    <location>
        <begin position="1"/>
        <end position="23"/>
    </location>
</feature>
<feature type="disulfide bond" evidence="14">
    <location>
        <begin position="47"/>
        <end position="54"/>
    </location>
</feature>
<dbReference type="Pfam" id="PF20684">
    <property type="entry name" value="Fung_rhodopsin"/>
    <property type="match status" value="1"/>
</dbReference>
<evidence type="ECO:0000256" key="17">
    <source>
        <dbReference type="SAM" id="SignalP"/>
    </source>
</evidence>
<feature type="disulfide bond" evidence="14">
    <location>
        <begin position="37"/>
        <end position="68"/>
    </location>
</feature>
<dbReference type="InterPro" id="IPR049326">
    <property type="entry name" value="Rhodopsin_dom_fungi"/>
</dbReference>
<accession>A0AA38RT87</accession>
<dbReference type="GO" id="GO:0005576">
    <property type="term" value="C:extracellular region"/>
    <property type="evidence" value="ECO:0007669"/>
    <property type="project" value="UniProtKB-SubCell"/>
</dbReference>
<evidence type="ECO:0000256" key="10">
    <source>
        <dbReference type="ARBA" id="ARBA00023136"/>
    </source>
</evidence>
<feature type="region of interest" description="Disordered" evidence="15">
    <location>
        <begin position="410"/>
        <end position="436"/>
    </location>
</feature>
<keyword evidence="7 16" id="KW-0812">Transmembrane</keyword>
<feature type="transmembrane region" description="Helical" evidence="16">
    <location>
        <begin position="136"/>
        <end position="156"/>
    </location>
</feature>
<keyword evidence="6" id="KW-0336">GPI-anchor</keyword>
<evidence type="ECO:0000256" key="12">
    <source>
        <dbReference type="ARBA" id="ARBA00023288"/>
    </source>
</evidence>
<evidence type="ECO:0000256" key="9">
    <source>
        <dbReference type="ARBA" id="ARBA00022989"/>
    </source>
</evidence>
<keyword evidence="11 14" id="KW-1015">Disulfide bond</keyword>
<dbReference type="SMART" id="SM00747">
    <property type="entry name" value="CFEM"/>
    <property type="match status" value="1"/>
</dbReference>
<feature type="transmembrane region" description="Helical" evidence="16">
    <location>
        <begin position="176"/>
        <end position="201"/>
    </location>
</feature>
<reference evidence="19" key="1">
    <citation type="submission" date="2022-07" db="EMBL/GenBank/DDBJ databases">
        <title>Fungi with potential for degradation of polypropylene.</title>
        <authorList>
            <person name="Gostincar C."/>
        </authorList>
    </citation>
    <scope>NUCLEOTIDE SEQUENCE</scope>
    <source>
        <strain evidence="19">EXF-13308</strain>
    </source>
</reference>
<feature type="compositionally biased region" description="Basic and acidic residues" evidence="15">
    <location>
        <begin position="422"/>
        <end position="436"/>
    </location>
</feature>
<dbReference type="EMBL" id="JANBVO010000002">
    <property type="protein sequence ID" value="KAJ9156257.1"/>
    <property type="molecule type" value="Genomic_DNA"/>
</dbReference>
<keyword evidence="10 16" id="KW-0472">Membrane</keyword>
<evidence type="ECO:0000256" key="4">
    <source>
        <dbReference type="ARBA" id="ARBA00010031"/>
    </source>
</evidence>
<feature type="transmembrane region" description="Helical" evidence="16">
    <location>
        <begin position="296"/>
        <end position="322"/>
    </location>
</feature>
<evidence type="ECO:0000256" key="15">
    <source>
        <dbReference type="SAM" id="MobiDB-lite"/>
    </source>
</evidence>
<evidence type="ECO:0000256" key="11">
    <source>
        <dbReference type="ARBA" id="ARBA00023157"/>
    </source>
</evidence>
<keyword evidence="9 16" id="KW-1133">Transmembrane helix</keyword>
<dbReference type="InterPro" id="IPR008427">
    <property type="entry name" value="Extracellular_membr_CFEM_dom"/>
</dbReference>
<evidence type="ECO:0000256" key="3">
    <source>
        <dbReference type="ARBA" id="ARBA00004613"/>
    </source>
</evidence>
<evidence type="ECO:0000256" key="7">
    <source>
        <dbReference type="ARBA" id="ARBA00022692"/>
    </source>
</evidence>
<keyword evidence="6" id="KW-0325">Glycoprotein</keyword>
<feature type="domain" description="CFEM" evidence="18">
    <location>
        <begin position="5"/>
        <end position="116"/>
    </location>
</feature>
<protein>
    <submittedName>
        <fullName evidence="19">Integral membrane protein</fullName>
    </submittedName>
</protein>
<dbReference type="Pfam" id="PF05730">
    <property type="entry name" value="CFEM"/>
    <property type="match status" value="1"/>
</dbReference>
<keyword evidence="8 17" id="KW-0732">Signal</keyword>
<evidence type="ECO:0000256" key="13">
    <source>
        <dbReference type="ARBA" id="ARBA00038359"/>
    </source>
</evidence>
<feature type="transmembrane region" description="Helical" evidence="16">
    <location>
        <begin position="98"/>
        <end position="116"/>
    </location>
</feature>
<feature type="transmembrane region" description="Helical" evidence="16">
    <location>
        <begin position="213"/>
        <end position="234"/>
    </location>
</feature>
<evidence type="ECO:0000256" key="6">
    <source>
        <dbReference type="ARBA" id="ARBA00022622"/>
    </source>
</evidence>
<evidence type="ECO:0000259" key="18">
    <source>
        <dbReference type="PROSITE" id="PS52012"/>
    </source>
</evidence>
<dbReference type="Proteomes" id="UP001174694">
    <property type="component" value="Unassembled WGS sequence"/>
</dbReference>
<name>A0AA38RT87_9PEZI</name>
<dbReference type="PANTHER" id="PTHR33048:SF143">
    <property type="entry name" value="EXTRACELLULAR MEMBRANE PROTEIN CFEM DOMAIN-CONTAINING PROTEIN-RELATED"/>
    <property type="match status" value="1"/>
</dbReference>
<feature type="compositionally biased region" description="Polar residues" evidence="15">
    <location>
        <begin position="410"/>
        <end position="419"/>
    </location>
</feature>
<dbReference type="PANTHER" id="PTHR33048">
    <property type="entry name" value="PTH11-LIKE INTEGRAL MEMBRANE PROTEIN (AFU_ORTHOLOGUE AFUA_5G11245)"/>
    <property type="match status" value="1"/>
</dbReference>
<evidence type="ECO:0000256" key="14">
    <source>
        <dbReference type="PROSITE-ProRule" id="PRU01356"/>
    </source>
</evidence>
<feature type="chain" id="PRO_5041275495" evidence="17">
    <location>
        <begin position="24"/>
        <end position="483"/>
    </location>
</feature>
<feature type="disulfide bond" evidence="14">
    <location>
        <begin position="56"/>
        <end position="89"/>
    </location>
</feature>
<organism evidence="19 20">
    <name type="scientific">Pleurostoma richardsiae</name>
    <dbReference type="NCBI Taxonomy" id="41990"/>
    <lineage>
        <taxon>Eukaryota</taxon>
        <taxon>Fungi</taxon>
        <taxon>Dikarya</taxon>
        <taxon>Ascomycota</taxon>
        <taxon>Pezizomycotina</taxon>
        <taxon>Sordariomycetes</taxon>
        <taxon>Sordariomycetidae</taxon>
        <taxon>Calosphaeriales</taxon>
        <taxon>Pleurostomataceae</taxon>
        <taxon>Pleurostoma</taxon>
    </lineage>
</organism>
<comment type="caution">
    <text evidence="14">Lacks conserved residue(s) required for the propagation of feature annotation.</text>
</comment>
<comment type="similarity">
    <text evidence="4">Belongs to the RBT5 family.</text>
</comment>
<keyword evidence="20" id="KW-1185">Reference proteome</keyword>
<evidence type="ECO:0000313" key="20">
    <source>
        <dbReference type="Proteomes" id="UP001174694"/>
    </source>
</evidence>
<feature type="transmembrane region" description="Helical" evidence="16">
    <location>
        <begin position="263"/>
        <end position="284"/>
    </location>
</feature>
<keyword evidence="12" id="KW-0449">Lipoprotein</keyword>
<comment type="caution">
    <text evidence="19">The sequence shown here is derived from an EMBL/GenBank/DDBJ whole genome shotgun (WGS) entry which is preliminary data.</text>
</comment>
<evidence type="ECO:0000313" key="19">
    <source>
        <dbReference type="EMBL" id="KAJ9156257.1"/>
    </source>
</evidence>
<gene>
    <name evidence="19" type="ORF">NKR23_g1235</name>
</gene>
<evidence type="ECO:0000256" key="5">
    <source>
        <dbReference type="ARBA" id="ARBA00022525"/>
    </source>
</evidence>
<dbReference type="PROSITE" id="PS52012">
    <property type="entry name" value="CFEM"/>
    <property type="match status" value="1"/>
</dbReference>
<evidence type="ECO:0000256" key="2">
    <source>
        <dbReference type="ARBA" id="ARBA00004589"/>
    </source>
</evidence>
<evidence type="ECO:0000256" key="16">
    <source>
        <dbReference type="SAM" id="Phobius"/>
    </source>
</evidence>
<dbReference type="AlphaFoldDB" id="A0AA38RT87"/>
<dbReference type="GO" id="GO:0098552">
    <property type="term" value="C:side of membrane"/>
    <property type="evidence" value="ECO:0007669"/>
    <property type="project" value="UniProtKB-KW"/>
</dbReference>